<dbReference type="PANTHER" id="PTHR12775">
    <property type="entry name" value="PROTEIN C20ORF43 HOMOLOG"/>
    <property type="match status" value="1"/>
</dbReference>
<name>A0ABP0E5E8_9ASCO</name>
<keyword evidence="3" id="KW-1185">Reference proteome</keyword>
<accession>A0ABP0E5E8</accession>
<dbReference type="Pfam" id="PF04641">
    <property type="entry name" value="Rtf2"/>
    <property type="match status" value="1"/>
</dbReference>
<proteinExistence type="predicted"/>
<sequence length="220" mass="24928">MGNDGGTIAKRQDIISLHRELDAKNTGVNGLVDGEGPVCKISSLAFSGEKVVGDYKGFLYIKEKVLEKVLENLRNKEQVEGKKENDECELSHLRSLNDIVELQVTWQDNQMVCPVSVRKDVCYLRSCGCVVSFRMLNEVKKAGESDSVCPSCSKEFSYTHDIVRMDNSDERTEWNESKMKHLSEVLHVHHNKKPIKEKKKKTKKRSGDVDGESRAKKSKK</sequence>
<reference evidence="2 3" key="1">
    <citation type="submission" date="2024-01" db="EMBL/GenBank/DDBJ databases">
        <authorList>
            <consortium name="Genoscope - CEA"/>
            <person name="William W."/>
        </authorList>
    </citation>
    <scope>NUCLEOTIDE SEQUENCE [LARGE SCALE GENOMIC DNA]</scope>
    <source>
        <strain evidence="2 3">29B2s-10</strain>
    </source>
</reference>
<evidence type="ECO:0000313" key="3">
    <source>
        <dbReference type="Proteomes" id="UP001497600"/>
    </source>
</evidence>
<feature type="region of interest" description="Disordered" evidence="1">
    <location>
        <begin position="183"/>
        <end position="220"/>
    </location>
</feature>
<dbReference type="EMBL" id="OZ004253">
    <property type="protein sequence ID" value="CAK7891865.1"/>
    <property type="molecule type" value="Genomic_DNA"/>
</dbReference>
<dbReference type="InterPro" id="IPR006735">
    <property type="entry name" value="Rtf2"/>
</dbReference>
<feature type="compositionally biased region" description="Basic residues" evidence="1">
    <location>
        <begin position="188"/>
        <end position="204"/>
    </location>
</feature>
<organism evidence="2 3">
    <name type="scientific">[Candida] anglica</name>
    <dbReference type="NCBI Taxonomy" id="148631"/>
    <lineage>
        <taxon>Eukaryota</taxon>
        <taxon>Fungi</taxon>
        <taxon>Dikarya</taxon>
        <taxon>Ascomycota</taxon>
        <taxon>Saccharomycotina</taxon>
        <taxon>Pichiomycetes</taxon>
        <taxon>Debaryomycetaceae</taxon>
        <taxon>Kurtzmaniella</taxon>
    </lineage>
</organism>
<evidence type="ECO:0000256" key="1">
    <source>
        <dbReference type="SAM" id="MobiDB-lite"/>
    </source>
</evidence>
<feature type="compositionally biased region" description="Basic and acidic residues" evidence="1">
    <location>
        <begin position="205"/>
        <end position="220"/>
    </location>
</feature>
<dbReference type="PANTHER" id="PTHR12775:SF0">
    <property type="entry name" value="REPLICATION TERMINATION FACTOR 2"/>
    <property type="match status" value="1"/>
</dbReference>
<evidence type="ECO:0008006" key="4">
    <source>
        <dbReference type="Google" id="ProtNLM"/>
    </source>
</evidence>
<dbReference type="Proteomes" id="UP001497600">
    <property type="component" value="Chromosome A"/>
</dbReference>
<protein>
    <recommendedName>
        <fullName evidence="4">Replication termination factor 2</fullName>
    </recommendedName>
</protein>
<evidence type="ECO:0000313" key="2">
    <source>
        <dbReference type="EMBL" id="CAK7891865.1"/>
    </source>
</evidence>
<gene>
    <name evidence="2" type="ORF">CAAN4_A00430</name>
</gene>